<dbReference type="Proteomes" id="UP001271789">
    <property type="component" value="Unassembled WGS sequence"/>
</dbReference>
<evidence type="ECO:0008006" key="4">
    <source>
        <dbReference type="Google" id="ProtNLM"/>
    </source>
</evidence>
<keyword evidence="1" id="KW-1133">Transmembrane helix</keyword>
<keyword evidence="3" id="KW-1185">Reference proteome</keyword>
<evidence type="ECO:0000313" key="2">
    <source>
        <dbReference type="EMBL" id="MDV0446672.1"/>
    </source>
</evidence>
<protein>
    <recommendedName>
        <fullName evidence="4">Transmembrane protein</fullName>
    </recommendedName>
</protein>
<evidence type="ECO:0000256" key="1">
    <source>
        <dbReference type="SAM" id="Phobius"/>
    </source>
</evidence>
<reference evidence="2" key="1">
    <citation type="submission" date="2023-06" db="EMBL/GenBank/DDBJ databases">
        <title>Genome sequence of Methanosarcinaceae archaeon Ag5.</title>
        <authorList>
            <person name="Protasov E."/>
            <person name="Platt K."/>
            <person name="Poehlein A."/>
            <person name="Daniel R."/>
            <person name="Brune A."/>
        </authorList>
    </citation>
    <scope>NUCLEOTIDE SEQUENCE</scope>
    <source>
        <strain evidence="2">Ag5</strain>
    </source>
</reference>
<keyword evidence="1" id="KW-0472">Membrane</keyword>
<dbReference type="AlphaFoldDB" id="A0AAE4MJA5"/>
<sequence>MSSLRERSLRCIFPAGSCARVMALVFGGAMRKNMGSFLIFIEISSHFLFSVYLNLFLFFSCKPSRLNRRLWRLFKRISQDREVQSAATCTKLREVSCVLLEPVAENRTKKQVYCLKQSMQSESLKQSTVGAN</sequence>
<proteinExistence type="predicted"/>
<keyword evidence="1" id="KW-0812">Transmembrane</keyword>
<feature type="transmembrane region" description="Helical" evidence="1">
    <location>
        <begin position="36"/>
        <end position="59"/>
    </location>
</feature>
<accession>A0AAE4MJA5</accession>
<evidence type="ECO:0000313" key="3">
    <source>
        <dbReference type="Proteomes" id="UP001271789"/>
    </source>
</evidence>
<dbReference type="EMBL" id="JAWDKD010000009">
    <property type="protein sequence ID" value="MDV0446672.1"/>
    <property type="molecule type" value="Genomic_DNA"/>
</dbReference>
<organism evidence="2 3">
    <name type="scientific">Methanolapillus africanus</name>
    <dbReference type="NCBI Taxonomy" id="3028297"/>
    <lineage>
        <taxon>Archaea</taxon>
        <taxon>Methanobacteriati</taxon>
        <taxon>Methanobacteriota</taxon>
        <taxon>Stenosarchaea group</taxon>
        <taxon>Methanomicrobia</taxon>
        <taxon>Methanosarcinales</taxon>
        <taxon>Methanosarcinaceae</taxon>
        <taxon>Methanolapillus</taxon>
    </lineage>
</organism>
<name>A0AAE4MJA5_9EURY</name>
<comment type="caution">
    <text evidence="2">The sequence shown here is derived from an EMBL/GenBank/DDBJ whole genome shotgun (WGS) entry which is preliminary data.</text>
</comment>
<gene>
    <name evidence="2" type="ORF">MsAg5_05220</name>
</gene>